<dbReference type="SUPFAM" id="SSF100950">
    <property type="entry name" value="NagB/RpiA/CoA transferase-like"/>
    <property type="match status" value="1"/>
</dbReference>
<sequence length="259" mass="29362">MSSPPYALKRALRKVTQQRLRALSRQDVESQSQRIWQHLKESGVLDGKRGIGCYLSMQDGEVGTEGIVREVLWNQTPLYVPIIPVAPSAPRHTPPPPQHDMRMLRLYSQRDLESLARDKWGIPDAGDRRADLDEATRREDCMSEHAPPLDVILVPGVCFDAKFQRLGHGKGYYDRYIERYRAFASQRGEKPPLLVALALSEQVLPFASEAANEPQTDQERLQARARALTEVPTTEDDVLMDWIVTPQGVRRRGADSVDR</sequence>
<dbReference type="Pfam" id="PF01812">
    <property type="entry name" value="5-FTHF_cyc-lig"/>
    <property type="match status" value="1"/>
</dbReference>
<dbReference type="EC" id="6.3.3.2" evidence="5"/>
<dbReference type="PANTHER" id="PTHR23407:SF1">
    <property type="entry name" value="5-FORMYLTETRAHYDROFOLATE CYCLO-LIGASE"/>
    <property type="match status" value="1"/>
</dbReference>
<evidence type="ECO:0000313" key="6">
    <source>
        <dbReference type="EMBL" id="GHJ87016.1"/>
    </source>
</evidence>
<evidence type="ECO:0000256" key="2">
    <source>
        <dbReference type="ARBA" id="ARBA00022741"/>
    </source>
</evidence>
<organism evidence="6 7">
    <name type="scientific">Naganishia liquefaciens</name>
    <dbReference type="NCBI Taxonomy" id="104408"/>
    <lineage>
        <taxon>Eukaryota</taxon>
        <taxon>Fungi</taxon>
        <taxon>Dikarya</taxon>
        <taxon>Basidiomycota</taxon>
        <taxon>Agaricomycotina</taxon>
        <taxon>Tremellomycetes</taxon>
        <taxon>Filobasidiales</taxon>
        <taxon>Filobasidiaceae</taxon>
        <taxon>Naganishia</taxon>
    </lineage>
</organism>
<dbReference type="GO" id="GO:0005524">
    <property type="term" value="F:ATP binding"/>
    <property type="evidence" value="ECO:0007669"/>
    <property type="project" value="UniProtKB-KW"/>
</dbReference>
<dbReference type="AlphaFoldDB" id="A0A8H3TT51"/>
<reference evidence="6" key="1">
    <citation type="submission" date="2020-07" db="EMBL/GenBank/DDBJ databases">
        <title>Draft Genome Sequence of a Deep-Sea Yeast, Naganishia (Cryptococcus) liquefaciens strain N6.</title>
        <authorList>
            <person name="Han Y.W."/>
            <person name="Kajitani R."/>
            <person name="Morimoto H."/>
            <person name="Parhat M."/>
            <person name="Tsubouchi H."/>
            <person name="Bakenova O."/>
            <person name="Ogata M."/>
            <person name="Argunhan B."/>
            <person name="Aoki R."/>
            <person name="Kajiwara S."/>
            <person name="Itoh T."/>
            <person name="Iwasaki H."/>
        </authorList>
    </citation>
    <scope>NUCLEOTIDE SEQUENCE</scope>
    <source>
        <strain evidence="6">N6</strain>
    </source>
</reference>
<dbReference type="GO" id="GO:0005739">
    <property type="term" value="C:mitochondrion"/>
    <property type="evidence" value="ECO:0007669"/>
    <property type="project" value="TreeGrafter"/>
</dbReference>
<comment type="caution">
    <text evidence="6">The sequence shown here is derived from an EMBL/GenBank/DDBJ whole genome shotgun (WGS) entry which is preliminary data.</text>
</comment>
<proteinExistence type="inferred from homology"/>
<keyword evidence="2" id="KW-0547">Nucleotide-binding</keyword>
<dbReference type="EMBL" id="BLZA01000019">
    <property type="protein sequence ID" value="GHJ87016.1"/>
    <property type="molecule type" value="Genomic_DNA"/>
</dbReference>
<evidence type="ECO:0000256" key="5">
    <source>
        <dbReference type="ARBA" id="ARBA00038966"/>
    </source>
</evidence>
<gene>
    <name evidence="6" type="ORF">NliqN6_3418</name>
</gene>
<comment type="catalytic activity">
    <reaction evidence="4">
        <text>(6S)-5-formyl-5,6,7,8-tetrahydrofolate + ATP = (6R)-5,10-methenyltetrahydrofolate + ADP + phosphate</text>
        <dbReference type="Rhea" id="RHEA:10488"/>
        <dbReference type="ChEBI" id="CHEBI:30616"/>
        <dbReference type="ChEBI" id="CHEBI:43474"/>
        <dbReference type="ChEBI" id="CHEBI:57455"/>
        <dbReference type="ChEBI" id="CHEBI:57457"/>
        <dbReference type="ChEBI" id="CHEBI:456216"/>
        <dbReference type="EC" id="6.3.3.2"/>
    </reaction>
</comment>
<dbReference type="InterPro" id="IPR037171">
    <property type="entry name" value="NagB/RpiA_transferase-like"/>
</dbReference>
<dbReference type="InterPro" id="IPR024185">
    <property type="entry name" value="FTHF_cligase-like_sf"/>
</dbReference>
<dbReference type="Gene3D" id="3.40.50.10420">
    <property type="entry name" value="NagB/RpiA/CoA transferase-like"/>
    <property type="match status" value="1"/>
</dbReference>
<evidence type="ECO:0000256" key="3">
    <source>
        <dbReference type="ARBA" id="ARBA00022840"/>
    </source>
</evidence>
<accession>A0A8H3TT51</accession>
<keyword evidence="7" id="KW-1185">Reference proteome</keyword>
<protein>
    <recommendedName>
        <fullName evidence="5">5-formyltetrahydrofolate cyclo-ligase</fullName>
        <ecNumber evidence="5">6.3.3.2</ecNumber>
    </recommendedName>
</protein>
<dbReference type="InterPro" id="IPR002698">
    <property type="entry name" value="FTHF_cligase"/>
</dbReference>
<dbReference type="GO" id="GO:0009396">
    <property type="term" value="P:folic acid-containing compound biosynthetic process"/>
    <property type="evidence" value="ECO:0007669"/>
    <property type="project" value="TreeGrafter"/>
</dbReference>
<evidence type="ECO:0000256" key="4">
    <source>
        <dbReference type="ARBA" id="ARBA00036539"/>
    </source>
</evidence>
<dbReference type="GO" id="GO:0035999">
    <property type="term" value="P:tetrahydrofolate interconversion"/>
    <property type="evidence" value="ECO:0007669"/>
    <property type="project" value="TreeGrafter"/>
</dbReference>
<dbReference type="PANTHER" id="PTHR23407">
    <property type="entry name" value="ATPASE INHIBITOR/5-FORMYLTETRAHYDROFOLATE CYCLO-LIGASE"/>
    <property type="match status" value="1"/>
</dbReference>
<evidence type="ECO:0000313" key="7">
    <source>
        <dbReference type="Proteomes" id="UP000620104"/>
    </source>
</evidence>
<dbReference type="GO" id="GO:0030272">
    <property type="term" value="F:5-formyltetrahydrofolate cyclo-ligase activity"/>
    <property type="evidence" value="ECO:0007669"/>
    <property type="project" value="UniProtKB-EC"/>
</dbReference>
<comment type="similarity">
    <text evidence="1">Belongs to the 5-formyltetrahydrofolate cyclo-ligase family.</text>
</comment>
<name>A0A8H3TT51_9TREE</name>
<evidence type="ECO:0000256" key="1">
    <source>
        <dbReference type="ARBA" id="ARBA00010638"/>
    </source>
</evidence>
<dbReference type="OrthoDB" id="2015992at2759"/>
<dbReference type="Proteomes" id="UP000620104">
    <property type="component" value="Unassembled WGS sequence"/>
</dbReference>
<keyword evidence="3" id="KW-0067">ATP-binding</keyword>